<dbReference type="GO" id="GO:0009055">
    <property type="term" value="F:electron transfer activity"/>
    <property type="evidence" value="ECO:0007669"/>
    <property type="project" value="InterPro"/>
</dbReference>
<dbReference type="GO" id="GO:0020037">
    <property type="term" value="F:heme binding"/>
    <property type="evidence" value="ECO:0007669"/>
    <property type="project" value="InterPro"/>
</dbReference>
<protein>
    <submittedName>
        <fullName evidence="10">Methylamine utilization protein MauG</fullName>
    </submittedName>
</protein>
<dbReference type="PANTHER" id="PTHR30600:SF10">
    <property type="entry name" value="BLL6722 PROTEIN"/>
    <property type="match status" value="1"/>
</dbReference>
<feature type="compositionally biased region" description="Acidic residues" evidence="8">
    <location>
        <begin position="111"/>
        <end position="121"/>
    </location>
</feature>
<dbReference type="InterPro" id="IPR051395">
    <property type="entry name" value="Cytochrome_c_Peroxidase/MauG"/>
</dbReference>
<dbReference type="PANTHER" id="PTHR30600">
    <property type="entry name" value="CYTOCHROME C PEROXIDASE-RELATED"/>
    <property type="match status" value="1"/>
</dbReference>
<dbReference type="Gene3D" id="1.10.760.10">
    <property type="entry name" value="Cytochrome c-like domain"/>
    <property type="match status" value="2"/>
</dbReference>
<evidence type="ECO:0000256" key="1">
    <source>
        <dbReference type="ARBA" id="ARBA00004196"/>
    </source>
</evidence>
<accession>A0A967EC19</accession>
<name>A0A967EC19_9PROT</name>
<keyword evidence="11" id="KW-1185">Reference proteome</keyword>
<dbReference type="InterPro" id="IPR004852">
    <property type="entry name" value="Di-haem_cyt_c_peroxidsae"/>
</dbReference>
<dbReference type="AlphaFoldDB" id="A0A967EC19"/>
<keyword evidence="2 7" id="KW-0349">Heme</keyword>
<evidence type="ECO:0000313" key="10">
    <source>
        <dbReference type="EMBL" id="NHO52465.1"/>
    </source>
</evidence>
<comment type="caution">
    <text evidence="10">The sequence shown here is derived from an EMBL/GenBank/DDBJ whole genome shotgun (WGS) entry which is preliminary data.</text>
</comment>
<proteinExistence type="predicted"/>
<comment type="subcellular location">
    <subcellularLocation>
        <location evidence="1">Cell envelope</location>
    </subcellularLocation>
</comment>
<reference evidence="10" key="1">
    <citation type="submission" date="2019-11" db="EMBL/GenBank/DDBJ databases">
        <title>Description of new Acetobacter species.</title>
        <authorList>
            <person name="Cleenwerck I."/>
            <person name="Sombolestani A.S."/>
        </authorList>
    </citation>
    <scope>NUCLEOTIDE SEQUENCE</scope>
    <source>
        <strain evidence="10">LMG 1626</strain>
    </source>
</reference>
<keyword evidence="3 7" id="KW-0479">Metal-binding</keyword>
<organism evidence="10 11">
    <name type="scientific">Acetobacter estunensis</name>
    <dbReference type="NCBI Taxonomy" id="104097"/>
    <lineage>
        <taxon>Bacteria</taxon>
        <taxon>Pseudomonadati</taxon>
        <taxon>Pseudomonadota</taxon>
        <taxon>Alphaproteobacteria</taxon>
        <taxon>Acetobacterales</taxon>
        <taxon>Acetobacteraceae</taxon>
        <taxon>Acetobacter</taxon>
    </lineage>
</organism>
<feature type="region of interest" description="Disordered" evidence="8">
    <location>
        <begin position="109"/>
        <end position="132"/>
    </location>
</feature>
<feature type="region of interest" description="Disordered" evidence="8">
    <location>
        <begin position="69"/>
        <end position="90"/>
    </location>
</feature>
<dbReference type="PROSITE" id="PS51007">
    <property type="entry name" value="CYTC"/>
    <property type="match status" value="2"/>
</dbReference>
<evidence type="ECO:0000256" key="4">
    <source>
        <dbReference type="ARBA" id="ARBA00022729"/>
    </source>
</evidence>
<keyword evidence="6 7" id="KW-0408">Iron</keyword>
<evidence type="ECO:0000313" key="11">
    <source>
        <dbReference type="Proteomes" id="UP000597459"/>
    </source>
</evidence>
<dbReference type="RefSeq" id="WP_166312601.1">
    <property type="nucleotide sequence ID" value="NZ_WOTH01000001.1"/>
</dbReference>
<dbReference type="SUPFAM" id="SSF46626">
    <property type="entry name" value="Cytochrome c"/>
    <property type="match status" value="2"/>
</dbReference>
<dbReference type="EMBL" id="WOTH01000001">
    <property type="protein sequence ID" value="NHO52465.1"/>
    <property type="molecule type" value="Genomic_DNA"/>
</dbReference>
<keyword evidence="4" id="KW-0732">Signal</keyword>
<evidence type="ECO:0000256" key="3">
    <source>
        <dbReference type="ARBA" id="ARBA00022723"/>
    </source>
</evidence>
<dbReference type="GO" id="GO:0004130">
    <property type="term" value="F:cytochrome-c peroxidase activity"/>
    <property type="evidence" value="ECO:0007669"/>
    <property type="project" value="TreeGrafter"/>
</dbReference>
<evidence type="ECO:0000256" key="5">
    <source>
        <dbReference type="ARBA" id="ARBA00023002"/>
    </source>
</evidence>
<evidence type="ECO:0000256" key="8">
    <source>
        <dbReference type="SAM" id="MobiDB-lite"/>
    </source>
</evidence>
<sequence length="394" mass="43164">MRVCASVCGLVVLLTVFDISPLAAQSVMSRAEVRARTAELTTLGATLFRDPRLSASGRVSCASCHDPAHGFGSPDARPVQPGGVDMARTSFRAPPSLTYLQDVPAFSEHEFESEDELDESADNGPTGGLTWDGRVDRTAAQARIPLLSPDEMANPDEMPVEKALAAAGHGPTLDRLALKGESRFAVALEALEAYQQEAKTFYPFTSRYDGWLAGKEKLTPQELHGLALFEDPAKGNCSSCHVSAPGRDGSPPRFTDYGLIALAVPRNRQIAANHNPAFHDLGLCGPLRTDFRDRPEYCGLFRTPSLRNVAQRKVFFHNGVVHDLREAVAFYVTRDSDPGRWYARGPHGGTLYDDLPRRYWPNINMDPPFGRKTPALSDDEIDAVVAFLRTLTDR</sequence>
<evidence type="ECO:0000256" key="7">
    <source>
        <dbReference type="PROSITE-ProRule" id="PRU00433"/>
    </source>
</evidence>
<evidence type="ECO:0000259" key="9">
    <source>
        <dbReference type="PROSITE" id="PS51007"/>
    </source>
</evidence>
<dbReference type="Pfam" id="PF03150">
    <property type="entry name" value="CCP_MauG"/>
    <property type="match status" value="1"/>
</dbReference>
<feature type="domain" description="Cytochrome c" evidence="9">
    <location>
        <begin position="39"/>
        <end position="151"/>
    </location>
</feature>
<evidence type="ECO:0000256" key="2">
    <source>
        <dbReference type="ARBA" id="ARBA00022617"/>
    </source>
</evidence>
<dbReference type="InterPro" id="IPR009056">
    <property type="entry name" value="Cyt_c-like_dom"/>
</dbReference>
<gene>
    <name evidence="10" type="ORF">GOB87_00585</name>
</gene>
<keyword evidence="5" id="KW-0560">Oxidoreductase</keyword>
<dbReference type="GO" id="GO:0030313">
    <property type="term" value="C:cell envelope"/>
    <property type="evidence" value="ECO:0007669"/>
    <property type="project" value="UniProtKB-SubCell"/>
</dbReference>
<dbReference type="InterPro" id="IPR036909">
    <property type="entry name" value="Cyt_c-like_dom_sf"/>
</dbReference>
<dbReference type="Proteomes" id="UP000597459">
    <property type="component" value="Unassembled WGS sequence"/>
</dbReference>
<feature type="domain" description="Cytochrome c" evidence="9">
    <location>
        <begin position="220"/>
        <end position="392"/>
    </location>
</feature>
<evidence type="ECO:0000256" key="6">
    <source>
        <dbReference type="ARBA" id="ARBA00023004"/>
    </source>
</evidence>
<dbReference type="GO" id="GO:0046872">
    <property type="term" value="F:metal ion binding"/>
    <property type="evidence" value="ECO:0007669"/>
    <property type="project" value="UniProtKB-KW"/>
</dbReference>